<name>A0AAE1ZJ39_SCHME</name>
<dbReference type="GO" id="GO:0005773">
    <property type="term" value="C:vacuole"/>
    <property type="evidence" value="ECO:0007669"/>
    <property type="project" value="GOC"/>
</dbReference>
<dbReference type="PANTHER" id="PTHR14534:SF3">
    <property type="entry name" value="GID COMPLEX SUBUNIT 4 HOMOLOG"/>
    <property type="match status" value="1"/>
</dbReference>
<dbReference type="GO" id="GO:0007039">
    <property type="term" value="P:protein catabolic process in the vacuole"/>
    <property type="evidence" value="ECO:0007669"/>
    <property type="project" value="TreeGrafter"/>
</dbReference>
<dbReference type="GO" id="GO:0006623">
    <property type="term" value="P:protein targeting to vacuole"/>
    <property type="evidence" value="ECO:0007669"/>
    <property type="project" value="TreeGrafter"/>
</dbReference>
<evidence type="ECO:0000313" key="3">
    <source>
        <dbReference type="Proteomes" id="UP001292079"/>
    </source>
</evidence>
<dbReference type="GO" id="GO:0034657">
    <property type="term" value="C:GID complex"/>
    <property type="evidence" value="ECO:0007669"/>
    <property type="project" value="TreeGrafter"/>
</dbReference>
<dbReference type="AlphaFoldDB" id="A0AAE1ZJ39"/>
<dbReference type="PANTHER" id="PTHR14534">
    <property type="entry name" value="VACUOLAR IMPORT AND DEGRADATION PROTEIN 24"/>
    <property type="match status" value="1"/>
</dbReference>
<dbReference type="EMBL" id="JALJAT010000001">
    <property type="protein sequence ID" value="KAK4474262.1"/>
    <property type="molecule type" value="Genomic_DNA"/>
</dbReference>
<keyword evidence="3" id="KW-1185">Reference proteome</keyword>
<accession>A0AAE1ZJ39</accession>
<dbReference type="GO" id="GO:0043161">
    <property type="term" value="P:proteasome-mediated ubiquitin-dependent protein catabolic process"/>
    <property type="evidence" value="ECO:0007669"/>
    <property type="project" value="TreeGrafter"/>
</dbReference>
<protein>
    <recommendedName>
        <fullName evidence="4">Glucose-induced degradation protein 4</fullName>
    </recommendedName>
</protein>
<comment type="similarity">
    <text evidence="1">Belongs to the GID4/VID24 family.</text>
</comment>
<reference evidence="2" key="1">
    <citation type="submission" date="2022-04" db="EMBL/GenBank/DDBJ databases">
        <authorList>
            <person name="Xu L."/>
            <person name="Lv Z."/>
        </authorList>
    </citation>
    <scope>NUCLEOTIDE SEQUENCE</scope>
    <source>
        <strain evidence="2">LV_2022a</strain>
    </source>
</reference>
<dbReference type="GO" id="GO:0045721">
    <property type="term" value="P:negative regulation of gluconeogenesis"/>
    <property type="evidence" value="ECO:0007669"/>
    <property type="project" value="TreeGrafter"/>
</dbReference>
<dbReference type="InterPro" id="IPR018618">
    <property type="entry name" value="GID4/10-like"/>
</dbReference>
<sequence length="268" mass="30556">MSLESILFYLNKVLVEQIKLGASNLKLILKHLKVTLAANHNNVFTNSDGYSLLSIPVDLHSELALKLQMLGVFDVDLLPQELPHTTITSCLCSGAVFTGSQRSKGKKYNVEVTIQYVDMKQKMVYGFMKIENLTQEYPSLTTYFEGEIISRLHPFMTGKWDATVETDVLHWEKIPATSSLGNFHIDSFDYSILETSDTIFMRWKEKFIVPDPGLKHIEGASFAGFYYIGLQKSVGHVLGYYYHLNSEMFQSLELKYKPESTPSIFQLR</sequence>
<dbReference type="Proteomes" id="UP001292079">
    <property type="component" value="Unassembled WGS sequence"/>
</dbReference>
<dbReference type="Pfam" id="PF09783">
    <property type="entry name" value="Vac_ImportDeg"/>
    <property type="match status" value="1"/>
</dbReference>
<organism evidence="2 3">
    <name type="scientific">Schistosoma mekongi</name>
    <name type="common">Parasitic worm</name>
    <dbReference type="NCBI Taxonomy" id="38744"/>
    <lineage>
        <taxon>Eukaryota</taxon>
        <taxon>Metazoa</taxon>
        <taxon>Spiralia</taxon>
        <taxon>Lophotrochozoa</taxon>
        <taxon>Platyhelminthes</taxon>
        <taxon>Trematoda</taxon>
        <taxon>Digenea</taxon>
        <taxon>Strigeidida</taxon>
        <taxon>Schistosomatoidea</taxon>
        <taxon>Schistosomatidae</taxon>
        <taxon>Schistosoma</taxon>
    </lineage>
</organism>
<comment type="caution">
    <text evidence="2">The sequence shown here is derived from an EMBL/GenBank/DDBJ whole genome shotgun (WGS) entry which is preliminary data.</text>
</comment>
<evidence type="ECO:0000313" key="2">
    <source>
        <dbReference type="EMBL" id="KAK4474262.1"/>
    </source>
</evidence>
<gene>
    <name evidence="2" type="ORF">MN116_000322</name>
</gene>
<evidence type="ECO:0008006" key="4">
    <source>
        <dbReference type="Google" id="ProtNLM"/>
    </source>
</evidence>
<evidence type="ECO:0000256" key="1">
    <source>
        <dbReference type="ARBA" id="ARBA00061469"/>
    </source>
</evidence>
<proteinExistence type="inferred from homology"/>
<reference evidence="2" key="2">
    <citation type="journal article" date="2023" name="Infect Dis Poverty">
        <title>Chromosome-scale genome of the human blood fluke Schistosoma mekongi and its implications for public health.</title>
        <authorList>
            <person name="Zhou M."/>
            <person name="Xu L."/>
            <person name="Xu D."/>
            <person name="Chen W."/>
            <person name="Khan J."/>
            <person name="Hu Y."/>
            <person name="Huang H."/>
            <person name="Wei H."/>
            <person name="Zhang Y."/>
            <person name="Chusongsang P."/>
            <person name="Tanasarnprasert K."/>
            <person name="Hu X."/>
            <person name="Limpanont Y."/>
            <person name="Lv Z."/>
        </authorList>
    </citation>
    <scope>NUCLEOTIDE SEQUENCE</scope>
    <source>
        <strain evidence="2">LV_2022a</strain>
    </source>
</reference>